<dbReference type="OrthoDB" id="9795306at2"/>
<reference evidence="2 3" key="1">
    <citation type="submission" date="2019-03" db="EMBL/GenBank/DDBJ databases">
        <title>Genomic Encyclopedia of Type Strains, Phase IV (KMG-IV): sequencing the most valuable type-strain genomes for metagenomic binning, comparative biology and taxonomic classification.</title>
        <authorList>
            <person name="Goeker M."/>
        </authorList>
    </citation>
    <scope>NUCLEOTIDE SEQUENCE [LARGE SCALE GENOMIC DNA]</scope>
    <source>
        <strain evidence="2 3">DSM 19345</strain>
    </source>
</reference>
<dbReference type="Pfam" id="PF00903">
    <property type="entry name" value="Glyoxalase"/>
    <property type="match status" value="1"/>
</dbReference>
<accession>A0A4R3LSW0</accession>
<comment type="caution">
    <text evidence="2">The sequence shown here is derived from an EMBL/GenBank/DDBJ whole genome shotgun (WGS) entry which is preliminary data.</text>
</comment>
<dbReference type="PANTHER" id="PTHR33990">
    <property type="entry name" value="PROTEIN YJDN-RELATED"/>
    <property type="match status" value="1"/>
</dbReference>
<dbReference type="RefSeq" id="WP_132807925.1">
    <property type="nucleotide sequence ID" value="NZ_SMAK01000018.1"/>
</dbReference>
<evidence type="ECO:0000313" key="3">
    <source>
        <dbReference type="Proteomes" id="UP000295678"/>
    </source>
</evidence>
<keyword evidence="3" id="KW-1185">Reference proteome</keyword>
<dbReference type="AlphaFoldDB" id="A0A4R3LSW0"/>
<dbReference type="Gene3D" id="3.10.180.10">
    <property type="entry name" value="2,3-Dihydroxybiphenyl 1,2-Dioxygenase, domain 1"/>
    <property type="match status" value="1"/>
</dbReference>
<dbReference type="EMBL" id="SMAK01000018">
    <property type="protein sequence ID" value="TCT03674.1"/>
    <property type="molecule type" value="Genomic_DNA"/>
</dbReference>
<organism evidence="2 3">
    <name type="scientific">Tepidamorphus gemmatus</name>
    <dbReference type="NCBI Taxonomy" id="747076"/>
    <lineage>
        <taxon>Bacteria</taxon>
        <taxon>Pseudomonadati</taxon>
        <taxon>Pseudomonadota</taxon>
        <taxon>Alphaproteobacteria</taxon>
        <taxon>Hyphomicrobiales</taxon>
        <taxon>Tepidamorphaceae</taxon>
        <taxon>Tepidamorphus</taxon>
    </lineage>
</organism>
<dbReference type="CDD" id="cd06588">
    <property type="entry name" value="PhnB_like"/>
    <property type="match status" value="1"/>
</dbReference>
<dbReference type="PANTHER" id="PTHR33990:SF1">
    <property type="entry name" value="PROTEIN YJDN"/>
    <property type="match status" value="1"/>
</dbReference>
<proteinExistence type="predicted"/>
<gene>
    <name evidence="2" type="ORF">EDC22_11814</name>
</gene>
<dbReference type="SUPFAM" id="SSF54593">
    <property type="entry name" value="Glyoxalase/Bleomycin resistance protein/Dihydroxybiphenyl dioxygenase"/>
    <property type="match status" value="1"/>
</dbReference>
<feature type="domain" description="Glyoxalase/fosfomycin resistance/dioxygenase" evidence="1">
    <location>
        <begin position="8"/>
        <end position="133"/>
    </location>
</feature>
<dbReference type="InterPro" id="IPR029068">
    <property type="entry name" value="Glyas_Bleomycin-R_OHBP_Dase"/>
</dbReference>
<name>A0A4R3LSW0_9HYPH</name>
<protein>
    <submittedName>
        <fullName evidence="2">PhnB protein</fullName>
    </submittedName>
</protein>
<evidence type="ECO:0000313" key="2">
    <source>
        <dbReference type="EMBL" id="TCT03674.1"/>
    </source>
</evidence>
<evidence type="ECO:0000259" key="1">
    <source>
        <dbReference type="Pfam" id="PF00903"/>
    </source>
</evidence>
<sequence>MKIEPYLHFNGRAEEALGFYERALGAKVDMKMRFSESPDPHPDGRLPAGFENKIMHASLLIGEARVMLSDGGAMTGQSLGGFSLSLQYDSESDARHAFDALADGGRITMPIGPTFWSPCFGMVTDRFGVPWMVTVDSTRPA</sequence>
<dbReference type="InterPro" id="IPR028973">
    <property type="entry name" value="PhnB-like"/>
</dbReference>
<dbReference type="Proteomes" id="UP000295678">
    <property type="component" value="Unassembled WGS sequence"/>
</dbReference>
<dbReference type="InterPro" id="IPR004360">
    <property type="entry name" value="Glyas_Fos-R_dOase_dom"/>
</dbReference>